<proteinExistence type="predicted"/>
<name>A0AAN8Y716_SOLBU</name>
<keyword evidence="3" id="KW-1185">Reference proteome</keyword>
<dbReference type="EMBL" id="JBANQN010000008">
    <property type="protein sequence ID" value="KAK6781704.1"/>
    <property type="molecule type" value="Genomic_DNA"/>
</dbReference>
<dbReference type="AlphaFoldDB" id="A0AAN8Y716"/>
<gene>
    <name evidence="2" type="ORF">RDI58_019500</name>
</gene>
<protein>
    <submittedName>
        <fullName evidence="2">Uncharacterized protein</fullName>
    </submittedName>
</protein>
<comment type="caution">
    <text evidence="2">The sequence shown here is derived from an EMBL/GenBank/DDBJ whole genome shotgun (WGS) entry which is preliminary data.</text>
</comment>
<organism evidence="2 3">
    <name type="scientific">Solanum bulbocastanum</name>
    <name type="common">Wild potato</name>
    <dbReference type="NCBI Taxonomy" id="147425"/>
    <lineage>
        <taxon>Eukaryota</taxon>
        <taxon>Viridiplantae</taxon>
        <taxon>Streptophyta</taxon>
        <taxon>Embryophyta</taxon>
        <taxon>Tracheophyta</taxon>
        <taxon>Spermatophyta</taxon>
        <taxon>Magnoliopsida</taxon>
        <taxon>eudicotyledons</taxon>
        <taxon>Gunneridae</taxon>
        <taxon>Pentapetalae</taxon>
        <taxon>asterids</taxon>
        <taxon>lamiids</taxon>
        <taxon>Solanales</taxon>
        <taxon>Solanaceae</taxon>
        <taxon>Solanoideae</taxon>
        <taxon>Solaneae</taxon>
        <taxon>Solanum</taxon>
    </lineage>
</organism>
<evidence type="ECO:0000313" key="3">
    <source>
        <dbReference type="Proteomes" id="UP001371456"/>
    </source>
</evidence>
<reference evidence="2 3" key="1">
    <citation type="submission" date="2024-02" db="EMBL/GenBank/DDBJ databases">
        <title>de novo genome assembly of Solanum bulbocastanum strain 11H21.</title>
        <authorList>
            <person name="Hosaka A.J."/>
        </authorList>
    </citation>
    <scope>NUCLEOTIDE SEQUENCE [LARGE SCALE GENOMIC DNA]</scope>
    <source>
        <tissue evidence="2">Young leaves</tissue>
    </source>
</reference>
<evidence type="ECO:0000313" key="2">
    <source>
        <dbReference type="EMBL" id="KAK6781704.1"/>
    </source>
</evidence>
<feature type="region of interest" description="Disordered" evidence="1">
    <location>
        <begin position="109"/>
        <end position="129"/>
    </location>
</feature>
<evidence type="ECO:0000256" key="1">
    <source>
        <dbReference type="SAM" id="MobiDB-lite"/>
    </source>
</evidence>
<feature type="compositionally biased region" description="Basic and acidic residues" evidence="1">
    <location>
        <begin position="120"/>
        <end position="129"/>
    </location>
</feature>
<accession>A0AAN8Y716</accession>
<dbReference type="Proteomes" id="UP001371456">
    <property type="component" value="Unassembled WGS sequence"/>
</dbReference>
<sequence length="302" mass="34137">MSALRNLRIYFRENKKRGEKRLTEMAYYNEEEAWKCPKHPSKKRRTTTGVCSICLRDRLSELCPNCSKVRPCSSNCAAPTTSLSSSSGKINGEEPMFCRSKSVGIPFLKSRNVNSTSRRNQSETEKCSEIGDGGQMELCRSKSVGIPFLKSRNVDSGDRRKTTENEKSNKTGEEDGSSETALCRSKSVGIPFLKSRNVDSGDRRRKTESEKSNKTASFWWMFKLRKRGKENESESKAYYCNDTRIKEFAITTVMRSRSVNVAMTSVSGGNDVNCSPEKLKGWYLVSPMKVFRQSSRAPKLVN</sequence>
<feature type="region of interest" description="Disordered" evidence="1">
    <location>
        <begin position="150"/>
        <end position="180"/>
    </location>
</feature>
<dbReference type="PANTHER" id="PTHR34197:SF4">
    <property type="match status" value="1"/>
</dbReference>
<feature type="compositionally biased region" description="Basic and acidic residues" evidence="1">
    <location>
        <begin position="152"/>
        <end position="173"/>
    </location>
</feature>
<dbReference type="PANTHER" id="PTHR34197">
    <property type="entry name" value="OS04G0591300 PROTEIN"/>
    <property type="match status" value="1"/>
</dbReference>